<dbReference type="Gramene" id="rna22624">
    <property type="protein sequence ID" value="RHN60325.1"/>
    <property type="gene ID" value="gene22624"/>
</dbReference>
<evidence type="ECO:0000313" key="2">
    <source>
        <dbReference type="EMBL" id="AES88124.1"/>
    </source>
</evidence>
<dbReference type="PaxDb" id="3880-AES88124"/>
<feature type="signal peptide" evidence="1">
    <location>
        <begin position="1"/>
        <end position="22"/>
    </location>
</feature>
<proteinExistence type="predicted"/>
<organism evidence="2 5">
    <name type="scientific">Medicago truncatula</name>
    <name type="common">Barrel medic</name>
    <name type="synonym">Medicago tribuloides</name>
    <dbReference type="NCBI Taxonomy" id="3880"/>
    <lineage>
        <taxon>Eukaryota</taxon>
        <taxon>Viridiplantae</taxon>
        <taxon>Streptophyta</taxon>
        <taxon>Embryophyta</taxon>
        <taxon>Tracheophyta</taxon>
        <taxon>Spermatophyta</taxon>
        <taxon>Magnoliopsida</taxon>
        <taxon>eudicotyledons</taxon>
        <taxon>Gunneridae</taxon>
        <taxon>Pentapetalae</taxon>
        <taxon>rosids</taxon>
        <taxon>fabids</taxon>
        <taxon>Fabales</taxon>
        <taxon>Fabaceae</taxon>
        <taxon>Papilionoideae</taxon>
        <taxon>50 kb inversion clade</taxon>
        <taxon>NPAAA clade</taxon>
        <taxon>Hologalegina</taxon>
        <taxon>IRL clade</taxon>
        <taxon>Trifolieae</taxon>
        <taxon>Medicago</taxon>
    </lineage>
</organism>
<protein>
    <submittedName>
        <fullName evidence="2">Transmembrane protein, putative</fullName>
    </submittedName>
</protein>
<keyword evidence="1" id="KW-0732">Signal</keyword>
<keyword evidence="5" id="KW-1185">Reference proteome</keyword>
<reference evidence="3" key="5">
    <citation type="journal article" date="2018" name="Nat. Plants">
        <title>Whole-genome landscape of Medicago truncatula symbiotic genes.</title>
        <authorList>
            <person name="Pecrix Y."/>
            <person name="Gamas P."/>
            <person name="Carrere S."/>
        </authorList>
    </citation>
    <scope>NUCLEOTIDE SEQUENCE</scope>
    <source>
        <tissue evidence="3">Leaves</tissue>
    </source>
</reference>
<reference evidence="4" key="3">
    <citation type="submission" date="2015-04" db="UniProtKB">
        <authorList>
            <consortium name="EnsemblPlants"/>
        </authorList>
    </citation>
    <scope>IDENTIFICATION</scope>
    <source>
        <strain evidence="4">cv. Jemalong A17</strain>
    </source>
</reference>
<dbReference type="EMBL" id="PSQE01000004">
    <property type="protein sequence ID" value="RHN60325.1"/>
    <property type="molecule type" value="Genomic_DNA"/>
</dbReference>
<reference evidence="6" key="4">
    <citation type="journal article" date="2018" name="Nat. Plants">
        <title>Whole-genome landscape of Medicago truncatula symbiotic genes.</title>
        <authorList>
            <person name="Pecrix Y."/>
            <person name="Staton S.E."/>
            <person name="Sallet E."/>
            <person name="Lelandais-Briere C."/>
            <person name="Moreau S."/>
            <person name="Carrere S."/>
            <person name="Blein T."/>
            <person name="Jardinaud M.F."/>
            <person name="Latrasse D."/>
            <person name="Zouine M."/>
            <person name="Zahm M."/>
            <person name="Kreplak J."/>
            <person name="Mayjonade B."/>
            <person name="Satge C."/>
            <person name="Perez M."/>
            <person name="Cauet S."/>
            <person name="Marande W."/>
            <person name="Chantry-Darmon C."/>
            <person name="Lopez-Roques C."/>
            <person name="Bouchez O."/>
            <person name="Berard A."/>
            <person name="Debelle F."/>
            <person name="Munos S."/>
            <person name="Bendahmane A."/>
            <person name="Berges H."/>
            <person name="Niebel A."/>
            <person name="Buitink J."/>
            <person name="Frugier F."/>
            <person name="Benhamed M."/>
            <person name="Crespi M."/>
            <person name="Gouzy J."/>
            <person name="Gamas P."/>
        </authorList>
    </citation>
    <scope>NUCLEOTIDE SEQUENCE [LARGE SCALE GENOMIC DNA]</scope>
    <source>
        <strain evidence="6">cv. Jemalong A17</strain>
    </source>
</reference>
<evidence type="ECO:0000313" key="3">
    <source>
        <dbReference type="EMBL" id="RHN60325.1"/>
    </source>
</evidence>
<dbReference type="EMBL" id="CM001220">
    <property type="protein sequence ID" value="AES88124.1"/>
    <property type="molecule type" value="Genomic_DNA"/>
</dbReference>
<keyword evidence="2" id="KW-0472">Membrane</keyword>
<dbReference type="Proteomes" id="UP000002051">
    <property type="component" value="Chromosome 4"/>
</dbReference>
<sequence>MDNRRNCYAIKLVFVFALFIIASDMYMGSEAKGLGDEIISPINNVTITPCEDCCPSTDEKPCPDCVCCINHEDCFDYCRKVPPPTIPFCFGPLGHKFCGCGFFPSSTNNIHIPNPPITN</sequence>
<gene>
    <name evidence="2" type="ordered locus">MTR_4g048170</name>
    <name evidence="3" type="ORF">MtrunA17_Chr4g0024561</name>
</gene>
<evidence type="ECO:0000313" key="4">
    <source>
        <dbReference type="EnsemblPlants" id="AES88124"/>
    </source>
</evidence>
<reference evidence="2 5" key="1">
    <citation type="journal article" date="2011" name="Nature">
        <title>The Medicago genome provides insight into the evolution of rhizobial symbioses.</title>
        <authorList>
            <person name="Young N.D."/>
            <person name="Debelle F."/>
            <person name="Oldroyd G.E."/>
            <person name="Geurts R."/>
            <person name="Cannon S.B."/>
            <person name="Udvardi M.K."/>
            <person name="Benedito V.A."/>
            <person name="Mayer K.F."/>
            <person name="Gouzy J."/>
            <person name="Schoof H."/>
            <person name="Van de Peer Y."/>
            <person name="Proost S."/>
            <person name="Cook D.R."/>
            <person name="Meyers B.C."/>
            <person name="Spannagl M."/>
            <person name="Cheung F."/>
            <person name="De Mita S."/>
            <person name="Krishnakumar V."/>
            <person name="Gundlach H."/>
            <person name="Zhou S."/>
            <person name="Mudge J."/>
            <person name="Bharti A.K."/>
            <person name="Murray J.D."/>
            <person name="Naoumkina M.A."/>
            <person name="Rosen B."/>
            <person name="Silverstein K.A."/>
            <person name="Tang H."/>
            <person name="Rombauts S."/>
            <person name="Zhao P.X."/>
            <person name="Zhou P."/>
            <person name="Barbe V."/>
            <person name="Bardou P."/>
            <person name="Bechner M."/>
            <person name="Bellec A."/>
            <person name="Berger A."/>
            <person name="Berges H."/>
            <person name="Bidwell S."/>
            <person name="Bisseling T."/>
            <person name="Choisne N."/>
            <person name="Couloux A."/>
            <person name="Denny R."/>
            <person name="Deshpande S."/>
            <person name="Dai X."/>
            <person name="Doyle J.J."/>
            <person name="Dudez A.M."/>
            <person name="Farmer A.D."/>
            <person name="Fouteau S."/>
            <person name="Franken C."/>
            <person name="Gibelin C."/>
            <person name="Gish J."/>
            <person name="Goldstein S."/>
            <person name="Gonzalez A.J."/>
            <person name="Green P.J."/>
            <person name="Hallab A."/>
            <person name="Hartog M."/>
            <person name="Hua A."/>
            <person name="Humphray S.J."/>
            <person name="Jeong D.H."/>
            <person name="Jing Y."/>
            <person name="Jocker A."/>
            <person name="Kenton S.M."/>
            <person name="Kim D.J."/>
            <person name="Klee K."/>
            <person name="Lai H."/>
            <person name="Lang C."/>
            <person name="Lin S."/>
            <person name="Macmil S.L."/>
            <person name="Magdelenat G."/>
            <person name="Matthews L."/>
            <person name="McCorrison J."/>
            <person name="Monaghan E.L."/>
            <person name="Mun J.H."/>
            <person name="Najar F.Z."/>
            <person name="Nicholson C."/>
            <person name="Noirot C."/>
            <person name="O'Bleness M."/>
            <person name="Paule C.R."/>
            <person name="Poulain J."/>
            <person name="Prion F."/>
            <person name="Qin B."/>
            <person name="Qu C."/>
            <person name="Retzel E.F."/>
            <person name="Riddle C."/>
            <person name="Sallet E."/>
            <person name="Samain S."/>
            <person name="Samson N."/>
            <person name="Sanders I."/>
            <person name="Saurat O."/>
            <person name="Scarpelli C."/>
            <person name="Schiex T."/>
            <person name="Segurens B."/>
            <person name="Severin A.J."/>
            <person name="Sherrier D.J."/>
            <person name="Shi R."/>
            <person name="Sims S."/>
            <person name="Singer S.R."/>
            <person name="Sinharoy S."/>
            <person name="Sterck L."/>
            <person name="Viollet A."/>
            <person name="Wang B.B."/>
            <person name="Wang K."/>
            <person name="Wang M."/>
            <person name="Wang X."/>
            <person name="Warfsmann J."/>
            <person name="Weissenbach J."/>
            <person name="White D.D."/>
            <person name="White J.D."/>
            <person name="Wiley G.B."/>
            <person name="Wincker P."/>
            <person name="Xing Y."/>
            <person name="Yang L."/>
            <person name="Yao Z."/>
            <person name="Ying F."/>
            <person name="Zhai J."/>
            <person name="Zhou L."/>
            <person name="Zuber A."/>
            <person name="Denarie J."/>
            <person name="Dixon R.A."/>
            <person name="May G.D."/>
            <person name="Schwartz D.C."/>
            <person name="Rogers J."/>
            <person name="Quetier F."/>
            <person name="Town C.D."/>
            <person name="Roe B.A."/>
        </authorList>
    </citation>
    <scope>NUCLEOTIDE SEQUENCE [LARGE SCALE GENOMIC DNA]</scope>
    <source>
        <strain evidence="2">A17</strain>
        <strain evidence="4 5">cv. Jemalong A17</strain>
    </source>
</reference>
<evidence type="ECO:0000313" key="5">
    <source>
        <dbReference type="Proteomes" id="UP000002051"/>
    </source>
</evidence>
<dbReference type="Proteomes" id="UP000265566">
    <property type="component" value="Chromosome 4"/>
</dbReference>
<name>G7JDJ2_MEDTR</name>
<feature type="chain" id="PRO_5014572856" evidence="1">
    <location>
        <begin position="23"/>
        <end position="119"/>
    </location>
</feature>
<evidence type="ECO:0000256" key="1">
    <source>
        <dbReference type="SAM" id="SignalP"/>
    </source>
</evidence>
<dbReference type="AlphaFoldDB" id="G7JDJ2"/>
<reference evidence="2 5" key="2">
    <citation type="journal article" date="2014" name="BMC Genomics">
        <title>An improved genome release (version Mt4.0) for the model legume Medicago truncatula.</title>
        <authorList>
            <person name="Tang H."/>
            <person name="Krishnakumar V."/>
            <person name="Bidwell S."/>
            <person name="Rosen B."/>
            <person name="Chan A."/>
            <person name="Zhou S."/>
            <person name="Gentzbittel L."/>
            <person name="Childs K.L."/>
            <person name="Yandell M."/>
            <person name="Gundlach H."/>
            <person name="Mayer K.F."/>
            <person name="Schwartz D.C."/>
            <person name="Town C.D."/>
        </authorList>
    </citation>
    <scope>GENOME REANNOTATION</scope>
    <source>
        <strain evidence="4 5">cv. Jemalong A17</strain>
    </source>
</reference>
<accession>G7JDJ2</accession>
<evidence type="ECO:0000313" key="6">
    <source>
        <dbReference type="Proteomes" id="UP000265566"/>
    </source>
</evidence>
<dbReference type="HOGENOM" id="CLU_2064973_0_0_1"/>
<keyword evidence="2" id="KW-0812">Transmembrane</keyword>
<dbReference type="EnsemblPlants" id="AES88124">
    <property type="protein sequence ID" value="AES88124"/>
    <property type="gene ID" value="MTR_4g048170"/>
</dbReference>